<organism evidence="1 2">
    <name type="scientific">Vibrio anguillarum</name>
    <name type="common">Listonella anguillarum</name>
    <dbReference type="NCBI Taxonomy" id="55601"/>
    <lineage>
        <taxon>Bacteria</taxon>
        <taxon>Pseudomonadati</taxon>
        <taxon>Pseudomonadota</taxon>
        <taxon>Gammaproteobacteria</taxon>
        <taxon>Vibrionales</taxon>
        <taxon>Vibrionaceae</taxon>
        <taxon>Vibrio</taxon>
    </lineage>
</organism>
<protein>
    <submittedName>
        <fullName evidence="1">Uncharacterized protein</fullName>
    </submittedName>
</protein>
<dbReference type="Proteomes" id="UP000722957">
    <property type="component" value="Unassembled WGS sequence"/>
</dbReference>
<evidence type="ECO:0000313" key="1">
    <source>
        <dbReference type="EMBL" id="MBF4275324.1"/>
    </source>
</evidence>
<dbReference type="AlphaFoldDB" id="A0ABD4KVB1"/>
<name>A0ABD4KVB1_VIBAN</name>
<comment type="caution">
    <text evidence="1">The sequence shown here is derived from an EMBL/GenBank/DDBJ whole genome shotgun (WGS) entry which is preliminary data.</text>
</comment>
<sequence length="93" mass="10659">MARDSEAFFDVSTSKGLTLVLFNTNHIFYKKLVSKLGPDELEVMQTTIAGFARVMNETTDDKRLAYLNSVRREWGLVISEFLEEPSDESMDDF</sequence>
<evidence type="ECO:0000313" key="2">
    <source>
        <dbReference type="Proteomes" id="UP000722957"/>
    </source>
</evidence>
<gene>
    <name evidence="1" type="ORF">EAY07_25625</name>
</gene>
<reference evidence="1 2" key="1">
    <citation type="journal article" date="2021" name="PeerJ">
        <title>Analysis of 44 Vibrio anguillarum genomes reveals high genetic diversity.</title>
        <authorList>
            <person name="Hansen M.J."/>
            <person name="Dalsgaard I."/>
        </authorList>
    </citation>
    <scope>NUCLEOTIDE SEQUENCE [LARGE SCALE GENOMIC DNA]</scope>
    <source>
        <strain evidence="1 2">17-16730-2A</strain>
    </source>
</reference>
<dbReference type="EMBL" id="RDOM01001085">
    <property type="protein sequence ID" value="MBF4275324.1"/>
    <property type="molecule type" value="Genomic_DNA"/>
</dbReference>
<proteinExistence type="predicted"/>
<accession>A0ABD4KVB1</accession>